<gene>
    <name evidence="1" type="ORF">Dfulv_31385</name>
</gene>
<sequence>MKRVTRRLALRQADLDGAVCPVPDEIAEVLRHSDPVTVVLEHRVQGITPTRQASEGSLRQDPGWQVSGIVWPDDLRPGVLVTVSWQAAKDEIVVRTVVLDEPMRVDGVNYFHEYDPKVVTREFEPGKSNRGQVLHAIRRLGRVFEDGSAVFAESELATRSGLGRGTRGTFLLRNAVEQLIREGYVTRVPGSVDSAGHPSYPAVDGEEPTEMLFYAPLVEPAPYPGDPDGEGSERRDHWVSGFVRKLPAGSQASERQLALHRQAVESEQIDSVPLTPGYTFVKKHHRNG</sequence>
<name>A0ABY5VPH3_9ACTN</name>
<evidence type="ECO:0000313" key="1">
    <source>
        <dbReference type="EMBL" id="UWP79652.1"/>
    </source>
</evidence>
<reference evidence="1" key="1">
    <citation type="submission" date="2021-04" db="EMBL/GenBank/DDBJ databases">
        <authorList>
            <person name="Hartkoorn R.C."/>
            <person name="Beaudoing E."/>
            <person name="Hot D."/>
        </authorList>
    </citation>
    <scope>NUCLEOTIDE SEQUENCE</scope>
    <source>
        <strain evidence="1">NRRL B-16292</strain>
    </source>
</reference>
<protein>
    <recommendedName>
        <fullName evidence="3">GntR family transcriptional regulator</fullName>
    </recommendedName>
</protein>
<proteinExistence type="predicted"/>
<reference evidence="1" key="2">
    <citation type="submission" date="2022-09" db="EMBL/GenBank/DDBJ databases">
        <title>Biosynthetic gene clusters of Dactylosporangioum fulvum.</title>
        <authorList>
            <person name="Caradec T."/>
        </authorList>
    </citation>
    <scope>NUCLEOTIDE SEQUENCE</scope>
    <source>
        <strain evidence="1">NRRL B-16292</strain>
    </source>
</reference>
<evidence type="ECO:0008006" key="3">
    <source>
        <dbReference type="Google" id="ProtNLM"/>
    </source>
</evidence>
<dbReference type="EMBL" id="CP073720">
    <property type="protein sequence ID" value="UWP79652.1"/>
    <property type="molecule type" value="Genomic_DNA"/>
</dbReference>
<accession>A0ABY5VPH3</accession>
<evidence type="ECO:0000313" key="2">
    <source>
        <dbReference type="Proteomes" id="UP001059617"/>
    </source>
</evidence>
<keyword evidence="2" id="KW-1185">Reference proteome</keyword>
<dbReference type="Proteomes" id="UP001059617">
    <property type="component" value="Chromosome"/>
</dbReference>
<organism evidence="1 2">
    <name type="scientific">Dactylosporangium fulvum</name>
    <dbReference type="NCBI Taxonomy" id="53359"/>
    <lineage>
        <taxon>Bacteria</taxon>
        <taxon>Bacillati</taxon>
        <taxon>Actinomycetota</taxon>
        <taxon>Actinomycetes</taxon>
        <taxon>Micromonosporales</taxon>
        <taxon>Micromonosporaceae</taxon>
        <taxon>Dactylosporangium</taxon>
    </lineage>
</organism>
<dbReference type="RefSeq" id="WP_259857410.1">
    <property type="nucleotide sequence ID" value="NZ_BAAAST010000001.1"/>
</dbReference>